<evidence type="ECO:0000313" key="2">
    <source>
        <dbReference type="EMBL" id="CUN50258.1"/>
    </source>
</evidence>
<feature type="domain" description="PRC-barrel" evidence="1">
    <location>
        <begin position="75"/>
        <end position="123"/>
    </location>
</feature>
<dbReference type="Pfam" id="PF05239">
    <property type="entry name" value="PRC"/>
    <property type="match status" value="2"/>
</dbReference>
<accession>A0ABP2AM89</accession>
<dbReference type="RefSeq" id="WP_055257242.1">
    <property type="nucleotide sequence ID" value="NZ_BCMV01000062.1"/>
</dbReference>
<dbReference type="Gene3D" id="2.30.30.240">
    <property type="entry name" value="PRC-barrel domain"/>
    <property type="match status" value="2"/>
</dbReference>
<dbReference type="InterPro" id="IPR027275">
    <property type="entry name" value="PRC-brl_dom"/>
</dbReference>
<keyword evidence="3" id="KW-1185">Reference proteome</keyword>
<evidence type="ECO:0000313" key="3">
    <source>
        <dbReference type="Proteomes" id="UP000095488"/>
    </source>
</evidence>
<gene>
    <name evidence="2" type="ORF">ERS852473_00353</name>
</gene>
<sequence length="162" mass="18519">MYKLKDFKYLDTYNCNGKKLGTINDIAINYFDKSIEGFIISCKIFSKKNYVPKEDIVAIGSSIITKAVSTYNGLKFSDIKGMDIINKKGEVIGVVDELLIDDRDFSIKGLIASTGIFHKFVYGKRIFLLNDTILGDNNILYYGEQEVIFKSMPHKFWKQVNE</sequence>
<dbReference type="EMBL" id="CYZR01000001">
    <property type="protein sequence ID" value="CUN50258.1"/>
    <property type="molecule type" value="Genomic_DNA"/>
</dbReference>
<dbReference type="Proteomes" id="UP000095488">
    <property type="component" value="Unassembled WGS sequence"/>
</dbReference>
<reference evidence="2 3" key="1">
    <citation type="submission" date="2015-09" db="EMBL/GenBank/DDBJ databases">
        <authorList>
            <consortium name="Pathogen Informatics"/>
            <person name="Wu L."/>
            <person name="Ma J."/>
        </authorList>
    </citation>
    <scope>NUCLEOTIDE SEQUENCE [LARGE SCALE GENOMIC DNA]</scope>
    <source>
        <strain evidence="2 3">2789STDY5834858</strain>
    </source>
</reference>
<dbReference type="InterPro" id="IPR011033">
    <property type="entry name" value="PRC_barrel-like_sf"/>
</dbReference>
<feature type="domain" description="PRC-barrel" evidence="1">
    <location>
        <begin position="2"/>
        <end position="67"/>
    </location>
</feature>
<dbReference type="SUPFAM" id="SSF50346">
    <property type="entry name" value="PRC-barrel domain"/>
    <property type="match status" value="2"/>
</dbReference>
<evidence type="ECO:0000259" key="1">
    <source>
        <dbReference type="Pfam" id="PF05239"/>
    </source>
</evidence>
<proteinExistence type="predicted"/>
<protein>
    <submittedName>
        <fullName evidence="2">Uncharacterized protein conserved in bacteria</fullName>
    </submittedName>
</protein>
<organism evidence="2 3">
    <name type="scientific">Sarcina ventriculi</name>
    <name type="common">Clostridium ventriculi</name>
    <dbReference type="NCBI Taxonomy" id="1267"/>
    <lineage>
        <taxon>Bacteria</taxon>
        <taxon>Bacillati</taxon>
        <taxon>Bacillota</taxon>
        <taxon>Clostridia</taxon>
        <taxon>Eubacteriales</taxon>
        <taxon>Clostridiaceae</taxon>
        <taxon>Sarcina</taxon>
    </lineage>
</organism>
<comment type="caution">
    <text evidence="2">The sequence shown here is derived from an EMBL/GenBank/DDBJ whole genome shotgun (WGS) entry which is preliminary data.</text>
</comment>
<name>A0ABP2AM89_SARVE</name>